<keyword evidence="2" id="KW-1185">Reference proteome</keyword>
<sequence>MAVLERGQVGSQTERERCLGLDGDCPVKVQLQSMNRTEELFAVIGADSLQKTCQDKLPGKWIRWSLLLGHKVRR</sequence>
<organism evidence="1 2">
    <name type="scientific">Portunus trituberculatus</name>
    <name type="common">Swimming crab</name>
    <name type="synonym">Neptunus trituberculatus</name>
    <dbReference type="NCBI Taxonomy" id="210409"/>
    <lineage>
        <taxon>Eukaryota</taxon>
        <taxon>Metazoa</taxon>
        <taxon>Ecdysozoa</taxon>
        <taxon>Arthropoda</taxon>
        <taxon>Crustacea</taxon>
        <taxon>Multicrustacea</taxon>
        <taxon>Malacostraca</taxon>
        <taxon>Eumalacostraca</taxon>
        <taxon>Eucarida</taxon>
        <taxon>Decapoda</taxon>
        <taxon>Pleocyemata</taxon>
        <taxon>Brachyura</taxon>
        <taxon>Eubrachyura</taxon>
        <taxon>Portunoidea</taxon>
        <taxon>Portunidae</taxon>
        <taxon>Portuninae</taxon>
        <taxon>Portunus</taxon>
    </lineage>
</organism>
<evidence type="ECO:0000313" key="2">
    <source>
        <dbReference type="Proteomes" id="UP000324222"/>
    </source>
</evidence>
<reference evidence="1 2" key="1">
    <citation type="submission" date="2019-05" db="EMBL/GenBank/DDBJ databases">
        <title>Another draft genome of Portunus trituberculatus and its Hox gene families provides insights of decapod evolution.</title>
        <authorList>
            <person name="Jeong J.-H."/>
            <person name="Song I."/>
            <person name="Kim S."/>
            <person name="Choi T."/>
            <person name="Kim D."/>
            <person name="Ryu S."/>
            <person name="Kim W."/>
        </authorList>
    </citation>
    <scope>NUCLEOTIDE SEQUENCE [LARGE SCALE GENOMIC DNA]</scope>
    <source>
        <tissue evidence="1">Muscle</tissue>
    </source>
</reference>
<proteinExistence type="predicted"/>
<comment type="caution">
    <text evidence="1">The sequence shown here is derived from an EMBL/GenBank/DDBJ whole genome shotgun (WGS) entry which is preliminary data.</text>
</comment>
<evidence type="ECO:0000313" key="1">
    <source>
        <dbReference type="EMBL" id="MPC64476.1"/>
    </source>
</evidence>
<accession>A0A5B7H3L4</accession>
<protein>
    <submittedName>
        <fullName evidence="1">Uncharacterized protein</fullName>
    </submittedName>
</protein>
<dbReference type="AlphaFoldDB" id="A0A5B7H3L4"/>
<gene>
    <name evidence="1" type="ORF">E2C01_058593</name>
</gene>
<dbReference type="Proteomes" id="UP000324222">
    <property type="component" value="Unassembled WGS sequence"/>
</dbReference>
<dbReference type="EMBL" id="VSRR010022157">
    <property type="protein sequence ID" value="MPC64476.1"/>
    <property type="molecule type" value="Genomic_DNA"/>
</dbReference>
<name>A0A5B7H3L4_PORTR</name>